<dbReference type="EMBL" id="ATHJ01000101">
    <property type="protein sequence ID" value="EPR37739.1"/>
    <property type="molecule type" value="Genomic_DNA"/>
</dbReference>
<sequence>MKPTEARQNVFQKYEKLGRKLKKLVYDQDEAIDEVIDAFIHMACKPVQSPPRAIFTFIGPPYVGKAYLARSLAALMDDYTAFRQFDMGQYTTPEDETRLLGQVGYDGGQDGELMVFLRSRPRSILLFNEIEKADTRLQNALLEILTGDPQETGLDCSEVLVIFTSTLGSAMYQSRAFMTAVRENRLQAQALIMDAVSKEKKMGLETVQPVISTKLLSVMSQAYLVIFRRLSLDAVVKIGKTTLKTLSRHFSRTTGIELVFEGFVPMVKLLVLSFAPYINTRRIQKRLPDLLLGQITQYVREGHPIPGKAVFRISKAAGTFLKRHYRLSITHSQQLFIRNETIELGWDVETGDDAVTFTLARVARKQLPPAKPLFQDDLPEIKFSATGFDDVAGHGPVKKHLREIISILKKTDKVKAFGIGMPKGMLIHGPAGVGKTLLGKAFAREANLPLVYVSGSDLFDPNFIRQVYQKARVFAPSIVFLDEIDIKGVVEGTLTPISVEQILMELEAVSSDPAEFVFTIVTAQNREDVNPDLVSPGRIDISVEVPELDREARRFFIEKILEKPNDGNIDVDKVIRYISGMSGYELERIGQEAAFYAIRNDLDCITEEILIDQINTIKYGSKLDRKHIRNIEEDLRKTAIHEAAHAVISQTLLPHVKIEQVTITPRSNTLGFVAYTGEDFDDNFTKEEIFNNICVMLSGRIAQIRKFGPSGMDSGSGIDLEQATQLAYSAVAGMGMDEEIGFVHVDTLQHHVEKTMFQGILEKRIQHWIGDASAKAGMLVEKHWDRIEHLASVLIQQEIVDGAELDVLMKGD</sequence>
<dbReference type="InterPro" id="IPR003593">
    <property type="entry name" value="AAA+_ATPase"/>
</dbReference>
<dbReference type="RefSeq" id="WP_020878095.1">
    <property type="nucleotide sequence ID" value="NZ_ATHJ01000101.1"/>
</dbReference>
<evidence type="ECO:0000259" key="1">
    <source>
        <dbReference type="SMART" id="SM00382"/>
    </source>
</evidence>
<dbReference type="GO" id="GO:0004176">
    <property type="term" value="F:ATP-dependent peptidase activity"/>
    <property type="evidence" value="ECO:0007669"/>
    <property type="project" value="InterPro"/>
</dbReference>
<dbReference type="GO" id="GO:0005524">
    <property type="term" value="F:ATP binding"/>
    <property type="evidence" value="ECO:0007669"/>
    <property type="project" value="InterPro"/>
</dbReference>
<dbReference type="PANTHER" id="PTHR23076:SF97">
    <property type="entry name" value="ATP-DEPENDENT ZINC METALLOPROTEASE YME1L1"/>
    <property type="match status" value="1"/>
</dbReference>
<reference evidence="2 3" key="1">
    <citation type="journal article" date="2013" name="Genome Announc.">
        <title>Draft genome sequences for three mercury-methylating, sulfate-reducing bacteria.</title>
        <authorList>
            <person name="Brown S.D."/>
            <person name="Hurt R.A.Jr."/>
            <person name="Gilmour C.C."/>
            <person name="Elias D.A."/>
        </authorList>
    </citation>
    <scope>NUCLEOTIDE SEQUENCE [LARGE SCALE GENOMIC DNA]</scope>
    <source>
        <strain evidence="2 3">DSM 2059</strain>
    </source>
</reference>
<dbReference type="OrthoDB" id="5372166at2"/>
<dbReference type="InterPro" id="IPR000642">
    <property type="entry name" value="Peptidase_M41"/>
</dbReference>
<dbReference type="Proteomes" id="UP000014977">
    <property type="component" value="Unassembled WGS sequence"/>
</dbReference>
<feature type="domain" description="AAA+ ATPase" evidence="1">
    <location>
        <begin position="51"/>
        <end position="182"/>
    </location>
</feature>
<name>S7UUL6_DESML</name>
<organism evidence="2 3">
    <name type="scientific">Desulfococcus multivorans DSM 2059</name>
    <dbReference type="NCBI Taxonomy" id="1121405"/>
    <lineage>
        <taxon>Bacteria</taxon>
        <taxon>Pseudomonadati</taxon>
        <taxon>Thermodesulfobacteriota</taxon>
        <taxon>Desulfobacteria</taxon>
        <taxon>Desulfobacterales</taxon>
        <taxon>Desulfococcaceae</taxon>
        <taxon>Desulfococcus</taxon>
    </lineage>
</organism>
<dbReference type="Gene3D" id="1.20.58.760">
    <property type="entry name" value="Peptidase M41"/>
    <property type="match status" value="1"/>
</dbReference>
<dbReference type="Gene3D" id="1.10.8.60">
    <property type="match status" value="1"/>
</dbReference>
<dbReference type="STRING" id="897.B2D07_19895"/>
<evidence type="ECO:0000313" key="3">
    <source>
        <dbReference type="Proteomes" id="UP000014977"/>
    </source>
</evidence>
<dbReference type="GO" id="GO:0004222">
    <property type="term" value="F:metalloendopeptidase activity"/>
    <property type="evidence" value="ECO:0007669"/>
    <property type="project" value="InterPro"/>
</dbReference>
<feature type="domain" description="AAA+ ATPase" evidence="1">
    <location>
        <begin position="421"/>
        <end position="549"/>
    </location>
</feature>
<dbReference type="InterPro" id="IPR001270">
    <property type="entry name" value="ClpA/B"/>
</dbReference>
<dbReference type="Pfam" id="PF00004">
    <property type="entry name" value="AAA"/>
    <property type="match status" value="1"/>
</dbReference>
<dbReference type="InterPro" id="IPR027417">
    <property type="entry name" value="P-loop_NTPase"/>
</dbReference>
<keyword evidence="3" id="KW-1185">Reference proteome</keyword>
<dbReference type="GO" id="GO:0006508">
    <property type="term" value="P:proteolysis"/>
    <property type="evidence" value="ECO:0007669"/>
    <property type="project" value="InterPro"/>
</dbReference>
<dbReference type="eggNOG" id="COG0542">
    <property type="taxonomic scope" value="Bacteria"/>
</dbReference>
<dbReference type="SUPFAM" id="SSF52540">
    <property type="entry name" value="P-loop containing nucleoside triphosphate hydrolases"/>
    <property type="match status" value="2"/>
</dbReference>
<dbReference type="InterPro" id="IPR003959">
    <property type="entry name" value="ATPase_AAA_core"/>
</dbReference>
<dbReference type="GO" id="GO:0016887">
    <property type="term" value="F:ATP hydrolysis activity"/>
    <property type="evidence" value="ECO:0007669"/>
    <property type="project" value="InterPro"/>
</dbReference>
<dbReference type="InterPro" id="IPR037219">
    <property type="entry name" value="Peptidase_M41-like"/>
</dbReference>
<dbReference type="eggNOG" id="COG0465">
    <property type="taxonomic scope" value="Bacteria"/>
</dbReference>
<dbReference type="Gene3D" id="3.40.50.300">
    <property type="entry name" value="P-loop containing nucleotide triphosphate hydrolases"/>
    <property type="match status" value="2"/>
</dbReference>
<comment type="caution">
    <text evidence="2">The sequence shown here is derived from an EMBL/GenBank/DDBJ whole genome shotgun (WGS) entry which is preliminary data.</text>
</comment>
<dbReference type="Pfam" id="PF07724">
    <property type="entry name" value="AAA_2"/>
    <property type="match status" value="1"/>
</dbReference>
<dbReference type="AlphaFoldDB" id="S7UUL6"/>
<protein>
    <submittedName>
        <fullName evidence="2">Peptidase M41</fullName>
    </submittedName>
</protein>
<dbReference type="SMART" id="SM00382">
    <property type="entry name" value="AAA"/>
    <property type="match status" value="2"/>
</dbReference>
<accession>S7UUL6</accession>
<gene>
    <name evidence="2" type="ORF">dsmv_3028</name>
</gene>
<dbReference type="PANTHER" id="PTHR23076">
    <property type="entry name" value="METALLOPROTEASE M41 FTSH"/>
    <property type="match status" value="1"/>
</dbReference>
<dbReference type="PRINTS" id="PR00300">
    <property type="entry name" value="CLPPROTEASEA"/>
</dbReference>
<proteinExistence type="predicted"/>
<dbReference type="SUPFAM" id="SSF140990">
    <property type="entry name" value="FtsH protease domain-like"/>
    <property type="match status" value="1"/>
</dbReference>
<evidence type="ECO:0000313" key="2">
    <source>
        <dbReference type="EMBL" id="EPR37739.1"/>
    </source>
</evidence>
<dbReference type="Pfam" id="PF01434">
    <property type="entry name" value="Peptidase_M41"/>
    <property type="match status" value="1"/>
</dbReference>